<protein>
    <submittedName>
        <fullName evidence="2">Uncharacterized protein</fullName>
    </submittedName>
</protein>
<accession>A0ABR2DE47</accession>
<comment type="caution">
    <text evidence="2">The sequence shown here is derived from an EMBL/GenBank/DDBJ whole genome shotgun (WGS) entry which is preliminary data.</text>
</comment>
<organism evidence="2 3">
    <name type="scientific">Hibiscus sabdariffa</name>
    <name type="common">roselle</name>
    <dbReference type="NCBI Taxonomy" id="183260"/>
    <lineage>
        <taxon>Eukaryota</taxon>
        <taxon>Viridiplantae</taxon>
        <taxon>Streptophyta</taxon>
        <taxon>Embryophyta</taxon>
        <taxon>Tracheophyta</taxon>
        <taxon>Spermatophyta</taxon>
        <taxon>Magnoliopsida</taxon>
        <taxon>eudicotyledons</taxon>
        <taxon>Gunneridae</taxon>
        <taxon>Pentapetalae</taxon>
        <taxon>rosids</taxon>
        <taxon>malvids</taxon>
        <taxon>Malvales</taxon>
        <taxon>Malvaceae</taxon>
        <taxon>Malvoideae</taxon>
        <taxon>Hibiscus</taxon>
    </lineage>
</organism>
<dbReference type="Proteomes" id="UP001472677">
    <property type="component" value="Unassembled WGS sequence"/>
</dbReference>
<gene>
    <name evidence="2" type="ORF">V6N12_057233</name>
</gene>
<dbReference type="EMBL" id="JBBPBM010000031">
    <property type="protein sequence ID" value="KAK8534589.1"/>
    <property type="molecule type" value="Genomic_DNA"/>
</dbReference>
<sequence length="32" mass="3161">MEADRPSTKVHAAPGGGSSLNYLFGGGPGDSK</sequence>
<evidence type="ECO:0000313" key="3">
    <source>
        <dbReference type="Proteomes" id="UP001472677"/>
    </source>
</evidence>
<proteinExistence type="predicted"/>
<feature type="region of interest" description="Disordered" evidence="1">
    <location>
        <begin position="1"/>
        <end position="32"/>
    </location>
</feature>
<reference evidence="2 3" key="1">
    <citation type="journal article" date="2024" name="G3 (Bethesda)">
        <title>Genome assembly of Hibiscus sabdariffa L. provides insights into metabolisms of medicinal natural products.</title>
        <authorList>
            <person name="Kim T."/>
        </authorList>
    </citation>
    <scope>NUCLEOTIDE SEQUENCE [LARGE SCALE GENOMIC DNA]</scope>
    <source>
        <strain evidence="2">TK-2024</strain>
        <tissue evidence="2">Old leaves</tissue>
    </source>
</reference>
<evidence type="ECO:0000313" key="2">
    <source>
        <dbReference type="EMBL" id="KAK8534589.1"/>
    </source>
</evidence>
<evidence type="ECO:0000256" key="1">
    <source>
        <dbReference type="SAM" id="MobiDB-lite"/>
    </source>
</evidence>
<name>A0ABR2DE47_9ROSI</name>
<feature type="compositionally biased region" description="Gly residues" evidence="1">
    <location>
        <begin position="14"/>
        <end position="32"/>
    </location>
</feature>
<keyword evidence="3" id="KW-1185">Reference proteome</keyword>